<sequence length="366" mass="38821">MRPLSILLFISGALAYNEALPVIQPNNTLASELTADIISDPFAKRWTCPNSCSTNICCENGLCVSSLSDVCCGSYYCNAGNRCCGTGCMPSGGDCCSSGKYCPAGEECMIYKGEVVCCPNGDCTQGTVDYYTQRTTKTYTQTTNYYTTTRRTTTYTNVEWTWYSWTVTWTYWVTFYTYYARSTASIRTSTVTTTSTIVSVRATDASDASSSFTRLSATMSYYTPASATNPRTPTDAVMDSGPTFPPISQSGDDGSSSSGGSGSGSNGGSGSIGGISVNGVMGGGDSNAANVNHRLGWEAILTLSIVLGTGFLMLNEWRLPVSPPAMYRGQGYNISHHGSPEDSAPASISLSVNDLSLTIQSGARFA</sequence>
<comment type="caution">
    <text evidence="3">The sequence shown here is derived from an EMBL/GenBank/DDBJ whole genome shotgun (WGS) entry which is preliminary data.</text>
</comment>
<evidence type="ECO:0000313" key="3">
    <source>
        <dbReference type="EMBL" id="KAF7125534.1"/>
    </source>
</evidence>
<dbReference type="EMBL" id="JACBAF010002319">
    <property type="protein sequence ID" value="KAF7155549.1"/>
    <property type="molecule type" value="Genomic_DNA"/>
</dbReference>
<accession>A0A8H6PBS3</accession>
<feature type="compositionally biased region" description="Gly residues" evidence="1">
    <location>
        <begin position="257"/>
        <end position="271"/>
    </location>
</feature>
<keyword evidence="5" id="KW-1185">Reference proteome</keyword>
<reference evidence="3" key="1">
    <citation type="submission" date="2020-06" db="EMBL/GenBank/DDBJ databases">
        <title>Draft genome sequences of strains closely related to Aspergillus parafelis and Aspergillus hiratsukae.</title>
        <authorList>
            <person name="Dos Santos R.A.C."/>
            <person name="Rivero-Menendez O."/>
            <person name="Steenwyk J.L."/>
            <person name="Mead M.E."/>
            <person name="Goldman G.H."/>
            <person name="Alastruey-Izquierdo A."/>
            <person name="Rokas A."/>
        </authorList>
    </citation>
    <scope>NUCLEOTIDE SEQUENCE</scope>
    <source>
        <strain evidence="3">CNM-CM5793</strain>
        <strain evidence="4">CNM-CM6106</strain>
    </source>
</reference>
<dbReference type="EMBL" id="JACBAD010001978">
    <property type="protein sequence ID" value="KAF7125534.1"/>
    <property type="molecule type" value="Genomic_DNA"/>
</dbReference>
<protein>
    <recommendedName>
        <fullName evidence="6">GPI anchored protein</fullName>
    </recommendedName>
</protein>
<feature type="signal peptide" evidence="2">
    <location>
        <begin position="1"/>
        <end position="19"/>
    </location>
</feature>
<evidence type="ECO:0008006" key="6">
    <source>
        <dbReference type="Google" id="ProtNLM"/>
    </source>
</evidence>
<dbReference type="OrthoDB" id="5152093at2759"/>
<evidence type="ECO:0000256" key="2">
    <source>
        <dbReference type="SAM" id="SignalP"/>
    </source>
</evidence>
<evidence type="ECO:0000256" key="1">
    <source>
        <dbReference type="SAM" id="MobiDB-lite"/>
    </source>
</evidence>
<organism evidence="3 5">
    <name type="scientific">Aspergillus hiratsukae</name>
    <dbReference type="NCBI Taxonomy" id="1194566"/>
    <lineage>
        <taxon>Eukaryota</taxon>
        <taxon>Fungi</taxon>
        <taxon>Dikarya</taxon>
        <taxon>Ascomycota</taxon>
        <taxon>Pezizomycotina</taxon>
        <taxon>Eurotiomycetes</taxon>
        <taxon>Eurotiomycetidae</taxon>
        <taxon>Eurotiales</taxon>
        <taxon>Aspergillaceae</taxon>
        <taxon>Aspergillus</taxon>
        <taxon>Aspergillus subgen. Fumigati</taxon>
    </lineage>
</organism>
<dbReference type="Proteomes" id="UP000630445">
    <property type="component" value="Unassembled WGS sequence"/>
</dbReference>
<dbReference type="Proteomes" id="UP000662466">
    <property type="component" value="Unassembled WGS sequence"/>
</dbReference>
<evidence type="ECO:0000313" key="5">
    <source>
        <dbReference type="Proteomes" id="UP000630445"/>
    </source>
</evidence>
<evidence type="ECO:0000313" key="4">
    <source>
        <dbReference type="EMBL" id="KAF7155549.1"/>
    </source>
</evidence>
<proteinExistence type="predicted"/>
<keyword evidence="2" id="KW-0732">Signal</keyword>
<feature type="region of interest" description="Disordered" evidence="1">
    <location>
        <begin position="224"/>
        <end position="271"/>
    </location>
</feature>
<name>A0A8H6PBS3_9EURO</name>
<gene>
    <name evidence="3" type="ORF">CNMCM5793_001773</name>
    <name evidence="4" type="ORF">CNMCM6106_004695</name>
</gene>
<dbReference type="AlphaFoldDB" id="A0A8H6PBS3"/>
<feature type="chain" id="PRO_5036266612" description="GPI anchored protein" evidence="2">
    <location>
        <begin position="20"/>
        <end position="366"/>
    </location>
</feature>